<feature type="transmembrane region" description="Helical" evidence="1">
    <location>
        <begin position="193"/>
        <end position="226"/>
    </location>
</feature>
<evidence type="ECO:0000313" key="3">
    <source>
        <dbReference type="Proteomes" id="UP001595604"/>
    </source>
</evidence>
<organism evidence="2 3">
    <name type="scientific">Novosphingobium bradum</name>
    <dbReference type="NCBI Taxonomy" id="1737444"/>
    <lineage>
        <taxon>Bacteria</taxon>
        <taxon>Pseudomonadati</taxon>
        <taxon>Pseudomonadota</taxon>
        <taxon>Alphaproteobacteria</taxon>
        <taxon>Sphingomonadales</taxon>
        <taxon>Sphingomonadaceae</taxon>
        <taxon>Novosphingobium</taxon>
    </lineage>
</organism>
<protein>
    <recommendedName>
        <fullName evidence="4">Glycerophosphoryl diester phosphodiesterase membrane domain-containing protein</fullName>
    </recommendedName>
</protein>
<feature type="transmembrane region" description="Helical" evidence="1">
    <location>
        <begin position="31"/>
        <end position="54"/>
    </location>
</feature>
<accession>A0ABV7IL50</accession>
<name>A0ABV7IL50_9SPHN</name>
<evidence type="ECO:0000313" key="2">
    <source>
        <dbReference type="EMBL" id="MFC3172959.1"/>
    </source>
</evidence>
<dbReference type="Proteomes" id="UP001595604">
    <property type="component" value="Unassembled WGS sequence"/>
</dbReference>
<proteinExistence type="predicted"/>
<dbReference type="RefSeq" id="WP_379508353.1">
    <property type="nucleotide sequence ID" value="NZ_JBHRTQ010000002.1"/>
</dbReference>
<feature type="transmembrane region" description="Helical" evidence="1">
    <location>
        <begin position="232"/>
        <end position="256"/>
    </location>
</feature>
<keyword evidence="1" id="KW-0472">Membrane</keyword>
<feature type="transmembrane region" description="Helical" evidence="1">
    <location>
        <begin position="148"/>
        <end position="172"/>
    </location>
</feature>
<dbReference type="EMBL" id="JBHRTQ010000002">
    <property type="protein sequence ID" value="MFC3172959.1"/>
    <property type="molecule type" value="Genomic_DNA"/>
</dbReference>
<keyword evidence="1" id="KW-1133">Transmembrane helix</keyword>
<evidence type="ECO:0008006" key="4">
    <source>
        <dbReference type="Google" id="ProtNLM"/>
    </source>
</evidence>
<feature type="transmembrane region" description="Helical" evidence="1">
    <location>
        <begin position="74"/>
        <end position="96"/>
    </location>
</feature>
<sequence length="274" mass="28509">MTAARPRPHVPFDSNRAWTRAAAAIRANREVVFALAGVFFLLPSLALALLFPQPEPTSVQAMMAQMEHQPPQQLAVQVLVMLLQAAGTLGLLTLLTDRARPTVGEAIRAGFAALLPYIASQVILGMGLGMVFLILAGLFGALGAPAVGLAACAALALPVMIRFALTAPVVAIEKWRNPLAALRRAWQLTKGNTLRVLGFFALILLVFVVVISVISGLSGIVLALLLPATLAAIIGKVIAAALGAGMVVVMVACLAATHAQLAGGKTDPFDQTFG</sequence>
<evidence type="ECO:0000256" key="1">
    <source>
        <dbReference type="SAM" id="Phobius"/>
    </source>
</evidence>
<keyword evidence="1" id="KW-0812">Transmembrane</keyword>
<gene>
    <name evidence="2" type="ORF">ACFOD9_01705</name>
</gene>
<reference evidence="3" key="1">
    <citation type="journal article" date="2019" name="Int. J. Syst. Evol. Microbiol.">
        <title>The Global Catalogue of Microorganisms (GCM) 10K type strain sequencing project: providing services to taxonomists for standard genome sequencing and annotation.</title>
        <authorList>
            <consortium name="The Broad Institute Genomics Platform"/>
            <consortium name="The Broad Institute Genome Sequencing Center for Infectious Disease"/>
            <person name="Wu L."/>
            <person name="Ma J."/>
        </authorList>
    </citation>
    <scope>NUCLEOTIDE SEQUENCE [LARGE SCALE GENOMIC DNA]</scope>
    <source>
        <strain evidence="3">KCTC 42984</strain>
    </source>
</reference>
<comment type="caution">
    <text evidence="2">The sequence shown here is derived from an EMBL/GenBank/DDBJ whole genome shotgun (WGS) entry which is preliminary data.</text>
</comment>
<keyword evidence="3" id="KW-1185">Reference proteome</keyword>
<feature type="transmembrane region" description="Helical" evidence="1">
    <location>
        <begin position="117"/>
        <end position="142"/>
    </location>
</feature>